<evidence type="ECO:0000256" key="3">
    <source>
        <dbReference type="ARBA" id="ARBA00011245"/>
    </source>
</evidence>
<dbReference type="GO" id="GO:0030288">
    <property type="term" value="C:outer membrane-bounded periplasmic space"/>
    <property type="evidence" value="ECO:0007669"/>
    <property type="project" value="TreeGrafter"/>
</dbReference>
<evidence type="ECO:0000256" key="5">
    <source>
        <dbReference type="ARBA" id="ARBA00022448"/>
    </source>
</evidence>
<dbReference type="InterPro" id="IPR004564">
    <property type="entry name" value="OM_lipoprot_carrier_LolA-like"/>
</dbReference>
<evidence type="ECO:0000256" key="2">
    <source>
        <dbReference type="ARBA" id="ARBA00007615"/>
    </source>
</evidence>
<evidence type="ECO:0000256" key="1">
    <source>
        <dbReference type="ARBA" id="ARBA00004418"/>
    </source>
</evidence>
<dbReference type="PANTHER" id="PTHR35869">
    <property type="entry name" value="OUTER-MEMBRANE LIPOPROTEIN CARRIER PROTEIN"/>
    <property type="match status" value="1"/>
</dbReference>
<keyword evidence="12" id="KW-1185">Reference proteome</keyword>
<comment type="subunit">
    <text evidence="3 10">Monomer.</text>
</comment>
<evidence type="ECO:0000256" key="6">
    <source>
        <dbReference type="ARBA" id="ARBA00022729"/>
    </source>
</evidence>
<keyword evidence="5 10" id="KW-0813">Transport</keyword>
<evidence type="ECO:0000256" key="4">
    <source>
        <dbReference type="ARBA" id="ARBA00014035"/>
    </source>
</evidence>
<keyword evidence="11" id="KW-0449">Lipoprotein</keyword>
<protein>
    <recommendedName>
        <fullName evidence="4 10">Outer-membrane lipoprotein carrier protein</fullName>
    </recommendedName>
</protein>
<proteinExistence type="inferred from homology"/>
<evidence type="ECO:0000256" key="7">
    <source>
        <dbReference type="ARBA" id="ARBA00022764"/>
    </source>
</evidence>
<dbReference type="NCBIfam" id="TIGR00547">
    <property type="entry name" value="lolA"/>
    <property type="match status" value="1"/>
</dbReference>
<reference evidence="11 12" key="1">
    <citation type="submission" date="2016-06" db="EMBL/GenBank/DDBJ databases">
        <title>Complete genome sequence of a deep-branching marine Gamma Proteobacterium Woeseia oceani type strain XK5.</title>
        <authorList>
            <person name="Mu D."/>
            <person name="Du Z."/>
        </authorList>
    </citation>
    <scope>NUCLEOTIDE SEQUENCE [LARGE SCALE GENOMIC DNA]</scope>
    <source>
        <strain evidence="11 12">XK5</strain>
    </source>
</reference>
<keyword evidence="8 10" id="KW-0653">Protein transport</keyword>
<evidence type="ECO:0000313" key="11">
    <source>
        <dbReference type="EMBL" id="ANO51192.1"/>
    </source>
</evidence>
<dbReference type="GO" id="GO:0042953">
    <property type="term" value="P:lipoprotein transport"/>
    <property type="evidence" value="ECO:0007669"/>
    <property type="project" value="InterPro"/>
</dbReference>
<evidence type="ECO:0000256" key="9">
    <source>
        <dbReference type="ARBA" id="ARBA00023186"/>
    </source>
</evidence>
<keyword evidence="7 10" id="KW-0574">Periplasm</keyword>
<dbReference type="Pfam" id="PF03548">
    <property type="entry name" value="LolA"/>
    <property type="match status" value="1"/>
</dbReference>
<dbReference type="STRING" id="1548547.BA177_08230"/>
<dbReference type="Gene3D" id="2.50.20.10">
    <property type="entry name" value="Lipoprotein localisation LolA/LolB/LppX"/>
    <property type="match status" value="1"/>
</dbReference>
<comment type="function">
    <text evidence="10">Participates in the translocation of lipoproteins from the inner membrane to the outer membrane. Only forms a complex with a lipoprotein if the residue after the N-terminal Cys is not an aspartate (The Asp acts as a targeting signal to indicate that the lipoprotein should stay in the inner membrane).</text>
</comment>
<comment type="similarity">
    <text evidence="2 10">Belongs to the LolA family.</text>
</comment>
<evidence type="ECO:0000256" key="8">
    <source>
        <dbReference type="ARBA" id="ARBA00022927"/>
    </source>
</evidence>
<dbReference type="InterPro" id="IPR029046">
    <property type="entry name" value="LolA/LolB/LppX"/>
</dbReference>
<dbReference type="PANTHER" id="PTHR35869:SF1">
    <property type="entry name" value="OUTER-MEMBRANE LIPOPROTEIN CARRIER PROTEIN"/>
    <property type="match status" value="1"/>
</dbReference>
<dbReference type="AlphaFoldDB" id="A0A193LFA8"/>
<evidence type="ECO:0000256" key="10">
    <source>
        <dbReference type="HAMAP-Rule" id="MF_00240"/>
    </source>
</evidence>
<dbReference type="CDD" id="cd16325">
    <property type="entry name" value="LolA"/>
    <property type="match status" value="1"/>
</dbReference>
<dbReference type="KEGG" id="woc:BA177_08230"/>
<sequence>MVPATSFAAEAVGGEALLRHFVEDMQTLSATFEQTLVDADDNVVEESEGTVQLSRPGRFRWTYTAPYEQLLVADGLNVWSYDADLAQVTVKPQAEVLSNTPAVLLGGGGDVFEDFTLDESFTDRGVDWLRLTPANSDGGFESVDLGFQDGILSRMIFLDALGQSTLIALFNVTVNEPVANNMFTFEVPDDVDLVGEPLTTTIADE</sequence>
<dbReference type="InterPro" id="IPR018323">
    <property type="entry name" value="OM_lipoprot_carrier_LolA_Pbac"/>
</dbReference>
<dbReference type="Proteomes" id="UP000092695">
    <property type="component" value="Chromosome"/>
</dbReference>
<dbReference type="HAMAP" id="MF_00240">
    <property type="entry name" value="LolA"/>
    <property type="match status" value="1"/>
</dbReference>
<keyword evidence="6" id="KW-0732">Signal</keyword>
<evidence type="ECO:0000313" key="12">
    <source>
        <dbReference type="Proteomes" id="UP000092695"/>
    </source>
</evidence>
<organism evidence="11 12">
    <name type="scientific">Woeseia oceani</name>
    <dbReference type="NCBI Taxonomy" id="1548547"/>
    <lineage>
        <taxon>Bacteria</taxon>
        <taxon>Pseudomonadati</taxon>
        <taxon>Pseudomonadota</taxon>
        <taxon>Gammaproteobacteria</taxon>
        <taxon>Woeseiales</taxon>
        <taxon>Woeseiaceae</taxon>
        <taxon>Woeseia</taxon>
    </lineage>
</organism>
<dbReference type="SUPFAM" id="SSF89392">
    <property type="entry name" value="Prokaryotic lipoproteins and lipoprotein localization factors"/>
    <property type="match status" value="1"/>
</dbReference>
<accession>A0A193LFA8</accession>
<comment type="subcellular location">
    <subcellularLocation>
        <location evidence="1 10">Periplasm</location>
    </subcellularLocation>
</comment>
<dbReference type="EMBL" id="CP016268">
    <property type="protein sequence ID" value="ANO51192.1"/>
    <property type="molecule type" value="Genomic_DNA"/>
</dbReference>
<keyword evidence="9 10" id="KW-0143">Chaperone</keyword>
<dbReference type="GO" id="GO:0044874">
    <property type="term" value="P:lipoprotein localization to outer membrane"/>
    <property type="evidence" value="ECO:0007669"/>
    <property type="project" value="UniProtKB-UniRule"/>
</dbReference>
<gene>
    <name evidence="10" type="primary">lolA</name>
    <name evidence="11" type="ORF">BA177_08230</name>
</gene>
<name>A0A193LFA8_9GAMM</name>